<dbReference type="EMBL" id="FRCT01000022">
    <property type="protein sequence ID" value="SHM89932.1"/>
    <property type="molecule type" value="Genomic_DNA"/>
</dbReference>
<evidence type="ECO:0000256" key="2">
    <source>
        <dbReference type="ARBA" id="ARBA00008857"/>
    </source>
</evidence>
<dbReference type="OrthoDB" id="1818781at2"/>
<dbReference type="InterPro" id="IPR013762">
    <property type="entry name" value="Integrase-like_cat_sf"/>
</dbReference>
<keyword evidence="3" id="KW-0229">DNA integration</keyword>
<evidence type="ECO:0000256" key="3">
    <source>
        <dbReference type="ARBA" id="ARBA00022908"/>
    </source>
</evidence>
<evidence type="ECO:0000256" key="1">
    <source>
        <dbReference type="ARBA" id="ARBA00003283"/>
    </source>
</evidence>
<protein>
    <submittedName>
        <fullName evidence="9">Site-specific recombinase XerD</fullName>
    </submittedName>
</protein>
<dbReference type="CDD" id="cd01189">
    <property type="entry name" value="INT_ICEBs1_C_like"/>
    <property type="match status" value="1"/>
</dbReference>
<dbReference type="InterPro" id="IPR010998">
    <property type="entry name" value="Integrase_recombinase_N"/>
</dbReference>
<dbReference type="InterPro" id="IPR044068">
    <property type="entry name" value="CB"/>
</dbReference>
<sequence length="399" mass="46197">MATIRKRGNTYQIRVSCGYDTSGNQVIQTMSWKPVDGMSKIQLEKELQRQAILFEDKCMKGQVTANVKFQDFAEQWFEEYAKLNLRNTSYERMKQLTVRVYPAIGHLRLDKVTSRHIQQFINDLALNGKSLKNGKPLSRKTAVHHLSFISDVFSYALKMEMLIDNPCRRVTVPKGEKKEKDIYTLEEVEKLFQILENAPLKYRVFVTLAIYSGFRRGEMLGLEWKDIDWDNCVISVRRTSNYTASKGIYTDTTKTKKSQRSLKFPQNVMDLLREYKAEQDEERITLGTKWIDYDRLFVKWNGEPMNNNTPYFWLREFCEENNFRFCDIHSLRHFYASALINKGVDAAAVSGALGHSTITTTTSIYCHVFNQAQARASEAIASVLDFKKPDTGKGRSKTL</sequence>
<organism evidence="9 10">
    <name type="scientific">Ruminococcus flavefaciens</name>
    <dbReference type="NCBI Taxonomy" id="1265"/>
    <lineage>
        <taxon>Bacteria</taxon>
        <taxon>Bacillati</taxon>
        <taxon>Bacillota</taxon>
        <taxon>Clostridia</taxon>
        <taxon>Eubacteriales</taxon>
        <taxon>Oscillospiraceae</taxon>
        <taxon>Ruminococcus</taxon>
    </lineage>
</organism>
<feature type="domain" description="Tyr recombinase" evidence="7">
    <location>
        <begin position="178"/>
        <end position="378"/>
    </location>
</feature>
<evidence type="ECO:0000259" key="7">
    <source>
        <dbReference type="PROSITE" id="PS51898"/>
    </source>
</evidence>
<evidence type="ECO:0000313" key="10">
    <source>
        <dbReference type="Proteomes" id="UP000184394"/>
    </source>
</evidence>
<dbReference type="Pfam" id="PF14659">
    <property type="entry name" value="Phage_int_SAM_3"/>
    <property type="match status" value="1"/>
</dbReference>
<keyword evidence="5" id="KW-0233">DNA recombination</keyword>
<dbReference type="InterPro" id="IPR002104">
    <property type="entry name" value="Integrase_catalytic"/>
</dbReference>
<gene>
    <name evidence="9" type="ORF">SAMN04487860_12238</name>
</gene>
<comment type="function">
    <text evidence="1">Site-specific tyrosine recombinase, which acts by catalyzing the cutting and rejoining of the recombining DNA molecules.</text>
</comment>
<dbReference type="PROSITE" id="PS51900">
    <property type="entry name" value="CB"/>
    <property type="match status" value="1"/>
</dbReference>
<feature type="domain" description="Core-binding (CB)" evidence="8">
    <location>
        <begin position="67"/>
        <end position="157"/>
    </location>
</feature>
<dbReference type="Gene3D" id="1.10.150.130">
    <property type="match status" value="1"/>
</dbReference>
<evidence type="ECO:0000259" key="8">
    <source>
        <dbReference type="PROSITE" id="PS51900"/>
    </source>
</evidence>
<dbReference type="Proteomes" id="UP000184394">
    <property type="component" value="Unassembled WGS sequence"/>
</dbReference>
<evidence type="ECO:0000256" key="6">
    <source>
        <dbReference type="PROSITE-ProRule" id="PRU01248"/>
    </source>
</evidence>
<dbReference type="PANTHER" id="PTHR30349:SF64">
    <property type="entry name" value="PROPHAGE INTEGRASE INTD-RELATED"/>
    <property type="match status" value="1"/>
</dbReference>
<dbReference type="SUPFAM" id="SSF56349">
    <property type="entry name" value="DNA breaking-rejoining enzymes"/>
    <property type="match status" value="1"/>
</dbReference>
<dbReference type="RefSeq" id="WP_072952423.1">
    <property type="nucleotide sequence ID" value="NZ_FRCT01000022.1"/>
</dbReference>
<proteinExistence type="inferred from homology"/>
<dbReference type="PANTHER" id="PTHR30349">
    <property type="entry name" value="PHAGE INTEGRASE-RELATED"/>
    <property type="match status" value="1"/>
</dbReference>
<accession>A0A1M7MGH0</accession>
<keyword evidence="4 6" id="KW-0238">DNA-binding</keyword>
<evidence type="ECO:0000313" key="9">
    <source>
        <dbReference type="EMBL" id="SHM89932.1"/>
    </source>
</evidence>
<dbReference type="Gene3D" id="1.10.443.10">
    <property type="entry name" value="Intergrase catalytic core"/>
    <property type="match status" value="1"/>
</dbReference>
<dbReference type="GO" id="GO:0006310">
    <property type="term" value="P:DNA recombination"/>
    <property type="evidence" value="ECO:0007669"/>
    <property type="project" value="UniProtKB-KW"/>
</dbReference>
<name>A0A1M7MGH0_RUMFL</name>
<dbReference type="GO" id="GO:0015074">
    <property type="term" value="P:DNA integration"/>
    <property type="evidence" value="ECO:0007669"/>
    <property type="project" value="UniProtKB-KW"/>
</dbReference>
<dbReference type="GO" id="GO:0003677">
    <property type="term" value="F:DNA binding"/>
    <property type="evidence" value="ECO:0007669"/>
    <property type="project" value="UniProtKB-UniRule"/>
</dbReference>
<comment type="similarity">
    <text evidence="2">Belongs to the 'phage' integrase family.</text>
</comment>
<dbReference type="InterPro" id="IPR011010">
    <property type="entry name" value="DNA_brk_join_enz"/>
</dbReference>
<dbReference type="AlphaFoldDB" id="A0A1M7MGH0"/>
<dbReference type="InterPro" id="IPR050090">
    <property type="entry name" value="Tyrosine_recombinase_XerCD"/>
</dbReference>
<dbReference type="PROSITE" id="PS51898">
    <property type="entry name" value="TYR_RECOMBINASE"/>
    <property type="match status" value="1"/>
</dbReference>
<dbReference type="Pfam" id="PF00589">
    <property type="entry name" value="Phage_integrase"/>
    <property type="match status" value="1"/>
</dbReference>
<dbReference type="InterPro" id="IPR004107">
    <property type="entry name" value="Integrase_SAM-like_N"/>
</dbReference>
<evidence type="ECO:0000256" key="4">
    <source>
        <dbReference type="ARBA" id="ARBA00023125"/>
    </source>
</evidence>
<evidence type="ECO:0000256" key="5">
    <source>
        <dbReference type="ARBA" id="ARBA00023172"/>
    </source>
</evidence>
<reference evidence="9 10" key="1">
    <citation type="submission" date="2016-11" db="EMBL/GenBank/DDBJ databases">
        <authorList>
            <person name="Jaros S."/>
            <person name="Januszkiewicz K."/>
            <person name="Wedrychowicz H."/>
        </authorList>
    </citation>
    <scope>NUCLEOTIDE SEQUENCE [LARGE SCALE GENOMIC DNA]</scope>
    <source>
        <strain evidence="9 10">Y1</strain>
    </source>
</reference>